<sequence length="478" mass="54522">MKNGGARRRPRGAEMLCCEKLITNISIVYFTIAVACLLGFERKEESNMMMDNQTKRTESSEEEEQYQSSSGMQLLPQDTIMDILSRLPIYSIFQCTLVSKAWRDIIVDNPIFATMQHNRALENQNTTLSFMMCLGNGVWNPILYLVERGVSSRKLMVMDAKLTCLYGWFRVMGSCNGLLCFAYNCRDGRDYYESDEAYVSNPITGEYALLPCEDSVCSWVCGFGFDSLRQEYKVVRVAKVRRDCSLKVDIHTLGTNSWRPIENGAPLSYTMHMFHQFSYVLVNGCLHWCRYPTKPLSIFSLDMGNEQFREVPAADLNCTGYIYLMNLKGCLAIVKLTGVDTTVHIWLMKEYNVKESWTKQVNVRLPTWFSSSPGYWPFDDESLVDDLQVVHHPRFSADSFGGRNLTRVTAHVGSLISLKTILGKEEKRVKVSKKEDLIDAHSPTITNVGHYMPHNTTAHCNQAQGNFSKTQELNPFLK</sequence>
<evidence type="ECO:0000313" key="2">
    <source>
        <dbReference type="Proteomes" id="UP001234297"/>
    </source>
</evidence>
<reference evidence="1 2" key="1">
    <citation type="journal article" date="2022" name="Hortic Res">
        <title>A haplotype resolved chromosomal level avocado genome allows analysis of novel avocado genes.</title>
        <authorList>
            <person name="Nath O."/>
            <person name="Fletcher S.J."/>
            <person name="Hayward A."/>
            <person name="Shaw L.M."/>
            <person name="Masouleh A.K."/>
            <person name="Furtado A."/>
            <person name="Henry R.J."/>
            <person name="Mitter N."/>
        </authorList>
    </citation>
    <scope>NUCLEOTIDE SEQUENCE [LARGE SCALE GENOMIC DNA]</scope>
    <source>
        <strain evidence="2">cv. Hass</strain>
    </source>
</reference>
<keyword evidence="2" id="KW-1185">Reference proteome</keyword>
<gene>
    <name evidence="1" type="ORF">MRB53_032611</name>
</gene>
<comment type="caution">
    <text evidence="1">The sequence shown here is derived from an EMBL/GenBank/DDBJ whole genome shotgun (WGS) entry which is preliminary data.</text>
</comment>
<organism evidence="1 2">
    <name type="scientific">Persea americana</name>
    <name type="common">Avocado</name>
    <dbReference type="NCBI Taxonomy" id="3435"/>
    <lineage>
        <taxon>Eukaryota</taxon>
        <taxon>Viridiplantae</taxon>
        <taxon>Streptophyta</taxon>
        <taxon>Embryophyta</taxon>
        <taxon>Tracheophyta</taxon>
        <taxon>Spermatophyta</taxon>
        <taxon>Magnoliopsida</taxon>
        <taxon>Magnoliidae</taxon>
        <taxon>Laurales</taxon>
        <taxon>Lauraceae</taxon>
        <taxon>Persea</taxon>
    </lineage>
</organism>
<dbReference type="EMBL" id="CM056819">
    <property type="protein sequence ID" value="KAJ8624081.1"/>
    <property type="molecule type" value="Genomic_DNA"/>
</dbReference>
<proteinExistence type="predicted"/>
<protein>
    <submittedName>
        <fullName evidence="1">Uncharacterized protein</fullName>
    </submittedName>
</protein>
<accession>A0ACC2KT96</accession>
<dbReference type="Proteomes" id="UP001234297">
    <property type="component" value="Chromosome 11"/>
</dbReference>
<evidence type="ECO:0000313" key="1">
    <source>
        <dbReference type="EMBL" id="KAJ8624081.1"/>
    </source>
</evidence>
<name>A0ACC2KT96_PERAE</name>